<dbReference type="CDD" id="cd00146">
    <property type="entry name" value="PKD"/>
    <property type="match status" value="1"/>
</dbReference>
<dbReference type="FunFam" id="2.60.40.10:FF:000270">
    <property type="entry name" value="Cell surface protein"/>
    <property type="match status" value="1"/>
</dbReference>
<proteinExistence type="predicted"/>
<dbReference type="Pfam" id="PF13004">
    <property type="entry name" value="BACON"/>
    <property type="match status" value="4"/>
</dbReference>
<comment type="caution">
    <text evidence="3">The sequence shown here is derived from an EMBL/GenBank/DDBJ whole genome shotgun (WGS) entry which is preliminary data.</text>
</comment>
<dbReference type="InterPro" id="IPR000601">
    <property type="entry name" value="PKD_dom"/>
</dbReference>
<dbReference type="Pfam" id="PF00041">
    <property type="entry name" value="fn3"/>
    <property type="match status" value="1"/>
</dbReference>
<evidence type="ECO:0000259" key="2">
    <source>
        <dbReference type="PROSITE" id="PS50853"/>
    </source>
</evidence>
<dbReference type="PROSITE" id="PS50853">
    <property type="entry name" value="FN3"/>
    <property type="match status" value="1"/>
</dbReference>
<dbReference type="SUPFAM" id="SSF49299">
    <property type="entry name" value="PKD domain"/>
    <property type="match status" value="1"/>
</dbReference>
<evidence type="ECO:0000313" key="4">
    <source>
        <dbReference type="Proteomes" id="UP000541352"/>
    </source>
</evidence>
<dbReference type="SUPFAM" id="SSF49265">
    <property type="entry name" value="Fibronectin type III"/>
    <property type="match status" value="1"/>
</dbReference>
<reference evidence="3 4" key="1">
    <citation type="submission" date="2020-08" db="EMBL/GenBank/DDBJ databases">
        <title>Genomic Encyclopedia of Type Strains, Phase IV (KMG-IV): sequencing the most valuable type-strain genomes for metagenomic binning, comparative biology and taxonomic classification.</title>
        <authorList>
            <person name="Goeker M."/>
        </authorList>
    </citation>
    <scope>NUCLEOTIDE SEQUENCE [LARGE SCALE GENOMIC DNA]</scope>
    <source>
        <strain evidence="3 4">DSM 17976</strain>
    </source>
</reference>
<dbReference type="InterPro" id="IPR013783">
    <property type="entry name" value="Ig-like_fold"/>
</dbReference>
<gene>
    <name evidence="3" type="ORF">FHS57_006043</name>
</gene>
<dbReference type="Pfam" id="PF18911">
    <property type="entry name" value="PKD_4"/>
    <property type="match status" value="1"/>
</dbReference>
<keyword evidence="4" id="KW-1185">Reference proteome</keyword>
<organism evidence="3 4">
    <name type="scientific">Runella defluvii</name>
    <dbReference type="NCBI Taxonomy" id="370973"/>
    <lineage>
        <taxon>Bacteria</taxon>
        <taxon>Pseudomonadati</taxon>
        <taxon>Bacteroidota</taxon>
        <taxon>Cytophagia</taxon>
        <taxon>Cytophagales</taxon>
        <taxon>Spirosomataceae</taxon>
        <taxon>Runella</taxon>
    </lineage>
</organism>
<feature type="domain" description="PKD" evidence="1">
    <location>
        <begin position="388"/>
        <end position="472"/>
    </location>
</feature>
<dbReference type="RefSeq" id="WP_183980064.1">
    <property type="nucleotide sequence ID" value="NZ_JACIBY010000024.1"/>
</dbReference>
<dbReference type="Proteomes" id="UP000541352">
    <property type="component" value="Unassembled WGS sequence"/>
</dbReference>
<evidence type="ECO:0000259" key="1">
    <source>
        <dbReference type="PROSITE" id="PS50093"/>
    </source>
</evidence>
<dbReference type="InterPro" id="IPR003961">
    <property type="entry name" value="FN3_dom"/>
</dbReference>
<dbReference type="PROSITE" id="PS50093">
    <property type="entry name" value="PKD"/>
    <property type="match status" value="1"/>
</dbReference>
<name>A0A7W5ZUJ6_9BACT</name>
<dbReference type="InterPro" id="IPR022409">
    <property type="entry name" value="PKD/Chitinase_dom"/>
</dbReference>
<protein>
    <submittedName>
        <fullName evidence="3">PKD repeat protein</fullName>
    </submittedName>
</protein>
<dbReference type="InterPro" id="IPR026444">
    <property type="entry name" value="Secre_tail"/>
</dbReference>
<evidence type="ECO:0000313" key="3">
    <source>
        <dbReference type="EMBL" id="MBB3842014.1"/>
    </source>
</evidence>
<dbReference type="NCBIfam" id="TIGR04183">
    <property type="entry name" value="Por_Secre_tail"/>
    <property type="match status" value="1"/>
</dbReference>
<sequence>MKPLSRLVLFMIVFVSWQWAWGQKTTIYTVSSSPYNNYPSLAFNSDWKVGPVFDVTGVQYFIGVKSLDFGYVDYSIIKVDKGKLTSIDIPYLMSSKDSQSPRSVDFSFFTIDKKNNIWIKHNAEGAIYRMDSQGVWYAYYYNSDHLNRRSKTLPNLLSVTMDIPLLFANDNNSKLWVFDNSGIIHNFDGSKWSKSIDLTKVSSEFLNGVVNVPSDGKLYKFLSMDVKGNDQIWMTASGTGGQFALKVEGAKMLGYALNSKINNSTGKIYIDKLGVVWVFDGYQIATFDSKKWYTYPVKSSYDGNDFILDYESNRKWYLDFNTYDIQTFKDYTFTGNSITFSNNALSTFKLESNYLTNITTNALDESLWGFWSNKLVKIEPPTVNAVTLSANYSYTPTAPQLNQSITFKDESTGSPTSWAWDFGDGTTSTLQNPTKTYNKAGNYTVKLTINKQGATAASTTKSITITAEAATLALSTITHNAPVAGEQGGLNISTNTNWTANSNAAWLKVSPTSGNAGTNIAVNYTVEANTATAARTGIITFTAGTQTATFTVTQAGVAPSLVVSPTAPTTIAAVGSTVALSVVSNLSWSVAKSTNSDWLTVSPASGMGNQNVSVTASANATTAERSATLTFSVAGVANVVVTIRQAGVNASLSLSETSIKVNASSISIGILKLTTNTAWTASSDAEWLTIGPTSGNAGTNIELTWSVAINTSVNSRTGKITVMAGTQTATFTVTQAGIIPELSLSAESKTVAATGEAGQLGITSNVPWSATSNATWLTFSPSSGGAGVINNFRYGIDANPNTTTRTGVITFSASGLIKTFTVTQEGTKPTPPQAPTQLTVTATSEYELRISWKDNATNETSYELERADGLLLGPTNSDFKKIATLPANTTTVLDQKLTSKSQYCYRVRAVNAVGASDFMEAVCGTTNAPPAGITLITHGFSPAGPEAPEKLRDDFTASFGVFANSIREKAGAGATVYINDVNTRKWKRWEAVSNNGNGDPTKEIILFYNWADASNTELYALLNNLLYMSNSGYLEGSADILFAMLADAQIPTLPNNLLTSGKPLHFIGHSRGTILLLQLMHRMAKWFPNVKIDHYTALDPHPATNMGDVVRKQRNTYASLPLVTGYADGCTNTIGCSSASVGTAEEIKIRIPENVQKAEVYYRKDGDYEDSDSALENLASRFGDPEIYANAVIFITNYFLPPWLQIQYQNRFRRLLVAFDGVPSIGGVNYQLDNTKISEGKTGGFGGAHSGVVSWYFGTIDTRLTGSDGKPISYDGEPLYLNQWYGTNGALLASKPAREKSGYYFSRIGGGYAQLADATNKMNIYEMDNQLQTRPRLNNTDGGMKLGIQNGNFEYNNDSGWRFGGGNSASNNQAKNGQVIVSGSGLSIKPEINITHSLMYYPANFNYVMAHIKFDTKQTATKTFSVQFLNRDFAAVGQPLEVVPTKNDTKAYIKIPTSLKGKSGSFTIKGTGILVEKVELSDRTGSQDVIIESLAQPETLQTVEALYEIFPNPNNGRFSLTSQDAQMPAIAVVVVDVIGNVLFKATDNQLSVFNAQQKLDIALPGGFTGSYTLRVETAQGVSFKRIIKE</sequence>
<dbReference type="CDD" id="cd00063">
    <property type="entry name" value="FN3"/>
    <property type="match status" value="1"/>
</dbReference>
<dbReference type="InterPro" id="IPR036116">
    <property type="entry name" value="FN3_sf"/>
</dbReference>
<dbReference type="InterPro" id="IPR035986">
    <property type="entry name" value="PKD_dom_sf"/>
</dbReference>
<dbReference type="Gene3D" id="2.60.40.10">
    <property type="entry name" value="Immunoglobulins"/>
    <property type="match status" value="6"/>
</dbReference>
<dbReference type="EMBL" id="JACIBY010000024">
    <property type="protein sequence ID" value="MBB3842014.1"/>
    <property type="molecule type" value="Genomic_DNA"/>
</dbReference>
<dbReference type="SMART" id="SM00060">
    <property type="entry name" value="FN3"/>
    <property type="match status" value="1"/>
</dbReference>
<accession>A0A7W5ZUJ6</accession>
<feature type="domain" description="Fibronectin type-III" evidence="2">
    <location>
        <begin position="834"/>
        <end position="929"/>
    </location>
</feature>
<dbReference type="CDD" id="cd14948">
    <property type="entry name" value="BACON"/>
    <property type="match status" value="4"/>
</dbReference>
<dbReference type="InterPro" id="IPR024361">
    <property type="entry name" value="BACON"/>
</dbReference>
<dbReference type="SMART" id="SM00089">
    <property type="entry name" value="PKD"/>
    <property type="match status" value="1"/>
</dbReference>